<sequence length="447" mass="50197">MPSAVPGLQFAAKRRYLGYELHFSLSYRGDGTTTDLVVQASKNGKQYELVTPELFRAIYPAAFSEEYFHWNDVDAGVVEFRPIKDAWSGSGSRTWTLIPDQRTATWRLTKDSQVLLSLPSATSKALTSILLPLADPNRIHPPLLEVEVEIPGLQLCFLLEAKQSELRSKEFPNTFIDRDQSLGVLVGLQNRLILRYRNTGARLLLVLDGNVSYDFSDNDGRHVSVIAQKTATSRIHTFRVDTVLGCLGGNGNLQSKLFLAYLHALTTFCLPDPLTRQTGTEQALSLLRSAEVRSFDRLTEENLALVQQIAALTPVRQYYPANERVMQTVHWSSRLGFLAQHAEFSTAVGSIFNQARRSSIFYPETRLPELEESDLGLMQRHAVRSAMLRVSGFGAEDFTVMHDASYRARDQDQASTMFSQAFVMSRMVYQQKLDLQMALSSDVSESL</sequence>
<proteinExistence type="predicted"/>
<evidence type="ECO:0000313" key="1">
    <source>
        <dbReference type="EMBL" id="TKA72555.1"/>
    </source>
</evidence>
<protein>
    <submittedName>
        <fullName evidence="1">Uncharacterized protein</fullName>
    </submittedName>
</protein>
<reference evidence="1 2" key="1">
    <citation type="submission" date="2017-03" db="EMBL/GenBank/DDBJ databases">
        <title>Genomes of endolithic fungi from Antarctica.</title>
        <authorList>
            <person name="Coleine C."/>
            <person name="Masonjones S."/>
            <person name="Stajich J.E."/>
        </authorList>
    </citation>
    <scope>NUCLEOTIDE SEQUENCE [LARGE SCALE GENOMIC DNA]</scope>
    <source>
        <strain evidence="1 2">CCFEE 5184</strain>
    </source>
</reference>
<name>A0A4U0XDD9_9PEZI</name>
<dbReference type="STRING" id="329884.A0A4U0XDD9"/>
<organism evidence="1 2">
    <name type="scientific">Friedmanniomyces simplex</name>
    <dbReference type="NCBI Taxonomy" id="329884"/>
    <lineage>
        <taxon>Eukaryota</taxon>
        <taxon>Fungi</taxon>
        <taxon>Dikarya</taxon>
        <taxon>Ascomycota</taxon>
        <taxon>Pezizomycotina</taxon>
        <taxon>Dothideomycetes</taxon>
        <taxon>Dothideomycetidae</taxon>
        <taxon>Mycosphaerellales</taxon>
        <taxon>Teratosphaeriaceae</taxon>
        <taxon>Friedmanniomyces</taxon>
    </lineage>
</organism>
<keyword evidence="2" id="KW-1185">Reference proteome</keyword>
<comment type="caution">
    <text evidence="1">The sequence shown here is derived from an EMBL/GenBank/DDBJ whole genome shotgun (WGS) entry which is preliminary data.</text>
</comment>
<dbReference type="OrthoDB" id="3182339at2759"/>
<gene>
    <name evidence="1" type="ORF">B0A55_07750</name>
</gene>
<accession>A0A4U0XDD9</accession>
<evidence type="ECO:0000313" key="2">
    <source>
        <dbReference type="Proteomes" id="UP000309340"/>
    </source>
</evidence>
<dbReference type="EMBL" id="NAJQ01000304">
    <property type="protein sequence ID" value="TKA72555.1"/>
    <property type="molecule type" value="Genomic_DNA"/>
</dbReference>
<dbReference type="Proteomes" id="UP000309340">
    <property type="component" value="Unassembled WGS sequence"/>
</dbReference>
<dbReference type="AlphaFoldDB" id="A0A4U0XDD9"/>